<dbReference type="PROSITE" id="PS50950">
    <property type="entry name" value="ZF_THAP"/>
    <property type="match status" value="1"/>
</dbReference>
<dbReference type="GO" id="GO:0008270">
    <property type="term" value="F:zinc ion binding"/>
    <property type="evidence" value="ECO:0007669"/>
    <property type="project" value="UniProtKB-KW"/>
</dbReference>
<keyword evidence="1" id="KW-0479">Metal-binding</keyword>
<evidence type="ECO:0000256" key="3">
    <source>
        <dbReference type="ARBA" id="ARBA00022833"/>
    </source>
</evidence>
<evidence type="ECO:0000256" key="4">
    <source>
        <dbReference type="ARBA" id="ARBA00023125"/>
    </source>
</evidence>
<reference evidence="7 8" key="1">
    <citation type="submission" date="2016-03" db="EMBL/GenBank/DDBJ databases">
        <title>Cyphomyrmex costatus WGS genome.</title>
        <authorList>
            <person name="Nygaard S."/>
            <person name="Hu H."/>
            <person name="Boomsma J."/>
            <person name="Zhang G."/>
        </authorList>
    </citation>
    <scope>NUCLEOTIDE SEQUENCE [LARGE SCALE GENOMIC DNA]</scope>
    <source>
        <strain evidence="7">MS0001</strain>
        <tissue evidence="7">Whole body</tissue>
    </source>
</reference>
<dbReference type="EMBL" id="KQ977800">
    <property type="protein sequence ID" value="KYM99562.1"/>
    <property type="molecule type" value="Genomic_DNA"/>
</dbReference>
<keyword evidence="4 5" id="KW-0238">DNA-binding</keyword>
<proteinExistence type="predicted"/>
<gene>
    <name evidence="7" type="ORF">ALC62_09671</name>
</gene>
<dbReference type="Proteomes" id="UP000078542">
    <property type="component" value="Unassembled WGS sequence"/>
</dbReference>
<keyword evidence="2 5" id="KW-0863">Zinc-finger</keyword>
<accession>A0A151IF82</accession>
<feature type="domain" description="THAP-type" evidence="6">
    <location>
        <begin position="1"/>
        <end position="53"/>
    </location>
</feature>
<evidence type="ECO:0000259" key="6">
    <source>
        <dbReference type="PROSITE" id="PS50950"/>
    </source>
</evidence>
<evidence type="ECO:0000256" key="5">
    <source>
        <dbReference type="PROSITE-ProRule" id="PRU00309"/>
    </source>
</evidence>
<dbReference type="InterPro" id="IPR006612">
    <property type="entry name" value="THAP_Znf"/>
</dbReference>
<keyword evidence="8" id="KW-1185">Reference proteome</keyword>
<name>A0A151IF82_9HYME</name>
<dbReference type="Pfam" id="PF05485">
    <property type="entry name" value="THAP"/>
    <property type="match status" value="1"/>
</dbReference>
<sequence>MVGCAAPFCNNSSTKGYTMKVFPRNTERRALWEKHVGKMNSTPTNNSYLCEVK</sequence>
<evidence type="ECO:0000313" key="8">
    <source>
        <dbReference type="Proteomes" id="UP000078542"/>
    </source>
</evidence>
<dbReference type="GO" id="GO:0003677">
    <property type="term" value="F:DNA binding"/>
    <property type="evidence" value="ECO:0007669"/>
    <property type="project" value="UniProtKB-UniRule"/>
</dbReference>
<keyword evidence="3" id="KW-0862">Zinc</keyword>
<dbReference type="AlphaFoldDB" id="A0A151IF82"/>
<evidence type="ECO:0000256" key="2">
    <source>
        <dbReference type="ARBA" id="ARBA00022771"/>
    </source>
</evidence>
<evidence type="ECO:0000313" key="7">
    <source>
        <dbReference type="EMBL" id="KYM99562.1"/>
    </source>
</evidence>
<protein>
    <recommendedName>
        <fullName evidence="6">THAP-type domain-containing protein</fullName>
    </recommendedName>
</protein>
<organism evidence="7 8">
    <name type="scientific">Cyphomyrmex costatus</name>
    <dbReference type="NCBI Taxonomy" id="456900"/>
    <lineage>
        <taxon>Eukaryota</taxon>
        <taxon>Metazoa</taxon>
        <taxon>Ecdysozoa</taxon>
        <taxon>Arthropoda</taxon>
        <taxon>Hexapoda</taxon>
        <taxon>Insecta</taxon>
        <taxon>Pterygota</taxon>
        <taxon>Neoptera</taxon>
        <taxon>Endopterygota</taxon>
        <taxon>Hymenoptera</taxon>
        <taxon>Apocrita</taxon>
        <taxon>Aculeata</taxon>
        <taxon>Formicoidea</taxon>
        <taxon>Formicidae</taxon>
        <taxon>Myrmicinae</taxon>
        <taxon>Cyphomyrmex</taxon>
    </lineage>
</organism>
<evidence type="ECO:0000256" key="1">
    <source>
        <dbReference type="ARBA" id="ARBA00022723"/>
    </source>
</evidence>
<dbReference type="SUPFAM" id="SSF57716">
    <property type="entry name" value="Glucocorticoid receptor-like (DNA-binding domain)"/>
    <property type="match status" value="1"/>
</dbReference>